<keyword evidence="10" id="KW-1185">Reference proteome</keyword>
<keyword evidence="4 7" id="KW-1133">Transmembrane helix</keyword>
<evidence type="ECO:0000256" key="5">
    <source>
        <dbReference type="ARBA" id="ARBA00023136"/>
    </source>
</evidence>
<evidence type="ECO:0000256" key="3">
    <source>
        <dbReference type="ARBA" id="ARBA00022692"/>
    </source>
</evidence>
<keyword evidence="3 7" id="KW-0812">Transmembrane</keyword>
<feature type="transmembrane region" description="Helical" evidence="7">
    <location>
        <begin position="402"/>
        <end position="420"/>
    </location>
</feature>
<feature type="transmembrane region" description="Helical" evidence="7">
    <location>
        <begin position="291"/>
        <end position="312"/>
    </location>
</feature>
<dbReference type="OrthoDB" id="2587356at2759"/>
<feature type="transmembrane region" description="Helical" evidence="7">
    <location>
        <begin position="455"/>
        <end position="482"/>
    </location>
</feature>
<dbReference type="SUPFAM" id="SSF103473">
    <property type="entry name" value="MFS general substrate transporter"/>
    <property type="match status" value="1"/>
</dbReference>
<accession>A0A0F7TL44</accession>
<evidence type="ECO:0000256" key="7">
    <source>
        <dbReference type="SAM" id="Phobius"/>
    </source>
</evidence>
<evidence type="ECO:0000256" key="2">
    <source>
        <dbReference type="ARBA" id="ARBA00022448"/>
    </source>
</evidence>
<sequence length="600" mass="64183">MSGVSEVSEAGDNTTADEVKATSIEDENGDVKRIESTAVSSDIEYDDDENEPELHARTYVAVLAMFLLNMVQVLALQGPPAVLTFIGRDLNAAAQQTWIPNSLSLVQAVVGPVISFGSDTFQARKSILVTCSIISFIGAAIAPGASGIGRVIVAQTLIGFGFATVPLAYSVPSEILPRRWRPMTQAAMNIAAAIGACVGPLVIGALTKRNVHTGWRNFYWFQMALWAVIAFGIAIGYKPPKRHTLLDHLSFWQKLGRLDLPGSGLLTVGLTLFLVGLNLGGGANPWTAAKVLGPLVIGICVLIAFAVYEWKVTSTGILHHELFRGGRNRGQTFSMLVSLIFIEAILLFTYVLFYPQLTEDLFVTDPLAVVVRLLPFWIACAISTVIYGYASTKLRSIRSPMLVGYAIYTAGIIGLATIQPSQSTNAIIFAALAGLGFGAPLILIVAGVQLSTPHHLIAIATAVTTSARAVAATVFTAIYAAAVSSRMTAYIPDYISKSALENGLPKSSIKPFIEALTSQNTTAIHMVPGVNQAIARAGTDALHHAYADGLRVVFIIAAPFGVLACVICYFLGDLKKTMNYHVDAPIEKLHARQRPEESLT</sequence>
<evidence type="ECO:0000256" key="4">
    <source>
        <dbReference type="ARBA" id="ARBA00022989"/>
    </source>
</evidence>
<dbReference type="Gene3D" id="1.20.1250.20">
    <property type="entry name" value="MFS general substrate transporter like domains"/>
    <property type="match status" value="2"/>
</dbReference>
<dbReference type="GO" id="GO:0005886">
    <property type="term" value="C:plasma membrane"/>
    <property type="evidence" value="ECO:0007669"/>
    <property type="project" value="TreeGrafter"/>
</dbReference>
<evidence type="ECO:0000313" key="10">
    <source>
        <dbReference type="Proteomes" id="UP000042958"/>
    </source>
</evidence>
<feature type="transmembrane region" description="Helical" evidence="7">
    <location>
        <begin position="373"/>
        <end position="390"/>
    </location>
</feature>
<dbReference type="InterPro" id="IPR053791">
    <property type="entry name" value="MFS_Tri12-like"/>
</dbReference>
<feature type="transmembrane region" description="Helical" evidence="7">
    <location>
        <begin position="218"/>
        <end position="237"/>
    </location>
</feature>
<feature type="transmembrane region" description="Helical" evidence="7">
    <location>
        <begin position="552"/>
        <end position="571"/>
    </location>
</feature>
<evidence type="ECO:0000259" key="8">
    <source>
        <dbReference type="PROSITE" id="PS50850"/>
    </source>
</evidence>
<protein>
    <recommendedName>
        <fullName evidence="8">Major facilitator superfamily (MFS) profile domain-containing protein</fullName>
    </recommendedName>
</protein>
<dbReference type="Proteomes" id="UP000042958">
    <property type="component" value="Unassembled WGS sequence"/>
</dbReference>
<keyword evidence="5 7" id="KW-0472">Membrane</keyword>
<dbReference type="PANTHER" id="PTHR23501">
    <property type="entry name" value="MAJOR FACILITATOR SUPERFAMILY"/>
    <property type="match status" value="1"/>
</dbReference>
<evidence type="ECO:0000256" key="6">
    <source>
        <dbReference type="SAM" id="MobiDB-lite"/>
    </source>
</evidence>
<feature type="transmembrane region" description="Helical" evidence="7">
    <location>
        <begin position="183"/>
        <end position="206"/>
    </location>
</feature>
<feature type="transmembrane region" description="Helical" evidence="7">
    <location>
        <begin position="98"/>
        <end position="115"/>
    </location>
</feature>
<organism evidence="9 10">
    <name type="scientific">Penicillium brasilianum</name>
    <dbReference type="NCBI Taxonomy" id="104259"/>
    <lineage>
        <taxon>Eukaryota</taxon>
        <taxon>Fungi</taxon>
        <taxon>Dikarya</taxon>
        <taxon>Ascomycota</taxon>
        <taxon>Pezizomycotina</taxon>
        <taxon>Eurotiomycetes</taxon>
        <taxon>Eurotiomycetidae</taxon>
        <taxon>Eurotiales</taxon>
        <taxon>Aspergillaceae</taxon>
        <taxon>Penicillium</taxon>
    </lineage>
</organism>
<dbReference type="Pfam" id="PF06609">
    <property type="entry name" value="TRI12"/>
    <property type="match status" value="1"/>
</dbReference>
<dbReference type="CDD" id="cd06179">
    <property type="entry name" value="MFS_TRI12_like"/>
    <property type="match status" value="1"/>
</dbReference>
<gene>
    <name evidence="9" type="ORF">PMG11_06150</name>
</gene>
<proteinExistence type="predicted"/>
<reference evidence="10" key="1">
    <citation type="journal article" date="2015" name="Genome Announc.">
        <title>Draft genome sequence of the fungus Penicillium brasilianum MG11.</title>
        <authorList>
            <person name="Horn F."/>
            <person name="Linde J."/>
            <person name="Mattern D.J."/>
            <person name="Walther G."/>
            <person name="Guthke R."/>
            <person name="Brakhage A.A."/>
            <person name="Valiante V."/>
        </authorList>
    </citation>
    <scope>NUCLEOTIDE SEQUENCE [LARGE SCALE GENOMIC DNA]</scope>
    <source>
        <strain evidence="10">MG11</strain>
    </source>
</reference>
<evidence type="ECO:0000313" key="9">
    <source>
        <dbReference type="EMBL" id="CEJ57458.1"/>
    </source>
</evidence>
<evidence type="ECO:0000256" key="1">
    <source>
        <dbReference type="ARBA" id="ARBA00004141"/>
    </source>
</evidence>
<dbReference type="AlphaFoldDB" id="A0A0F7TL44"/>
<name>A0A0F7TL44_PENBI</name>
<feature type="region of interest" description="Disordered" evidence="6">
    <location>
        <begin position="1"/>
        <end position="31"/>
    </location>
</feature>
<dbReference type="InterPro" id="IPR020846">
    <property type="entry name" value="MFS_dom"/>
</dbReference>
<keyword evidence="2" id="KW-0813">Transport</keyword>
<dbReference type="InterPro" id="IPR036259">
    <property type="entry name" value="MFS_trans_sf"/>
</dbReference>
<feature type="transmembrane region" description="Helical" evidence="7">
    <location>
        <begin position="127"/>
        <end position="146"/>
    </location>
</feature>
<feature type="transmembrane region" description="Helical" evidence="7">
    <location>
        <begin position="258"/>
        <end position="279"/>
    </location>
</feature>
<feature type="transmembrane region" description="Helical" evidence="7">
    <location>
        <begin position="59"/>
        <end position="78"/>
    </location>
</feature>
<dbReference type="PANTHER" id="PTHR23501:SF195">
    <property type="entry name" value="PEP5"/>
    <property type="match status" value="1"/>
</dbReference>
<comment type="subcellular location">
    <subcellularLocation>
        <location evidence="1">Membrane</location>
        <topology evidence="1">Multi-pass membrane protein</topology>
    </subcellularLocation>
</comment>
<dbReference type="EMBL" id="CDHK01000005">
    <property type="protein sequence ID" value="CEJ57458.1"/>
    <property type="molecule type" value="Genomic_DNA"/>
</dbReference>
<dbReference type="InterPro" id="IPR010573">
    <property type="entry name" value="MFS_Str1/Tri12-like"/>
</dbReference>
<feature type="domain" description="Major facilitator superfamily (MFS) profile" evidence="8">
    <location>
        <begin position="57"/>
        <end position="576"/>
    </location>
</feature>
<feature type="transmembrane region" description="Helical" evidence="7">
    <location>
        <begin position="426"/>
        <end position="448"/>
    </location>
</feature>
<dbReference type="GO" id="GO:0022857">
    <property type="term" value="F:transmembrane transporter activity"/>
    <property type="evidence" value="ECO:0007669"/>
    <property type="project" value="InterPro"/>
</dbReference>
<dbReference type="PROSITE" id="PS50850">
    <property type="entry name" value="MFS"/>
    <property type="match status" value="1"/>
</dbReference>
<feature type="transmembrane region" description="Helical" evidence="7">
    <location>
        <begin position="152"/>
        <end position="171"/>
    </location>
</feature>
<feature type="transmembrane region" description="Helical" evidence="7">
    <location>
        <begin position="333"/>
        <end position="353"/>
    </location>
</feature>